<dbReference type="OrthoDB" id="5331396at2759"/>
<sequence>MAALRPVTFALRNARQFSTSNALRQAVQAPAVAVPAKKPASVRSGFVGFLLGASLAGAVGWKFLADEYRLTNEALNLDIRGLNESIMRLELYVRTLQDEIEELKLRRK</sequence>
<reference evidence="2 3" key="1">
    <citation type="journal article" date="2018" name="Nat. Ecol. Evol.">
        <title>Pezizomycetes genomes reveal the molecular basis of ectomycorrhizal truffle lifestyle.</title>
        <authorList>
            <person name="Murat C."/>
            <person name="Payen T."/>
            <person name="Noel B."/>
            <person name="Kuo A."/>
            <person name="Morin E."/>
            <person name="Chen J."/>
            <person name="Kohler A."/>
            <person name="Krizsan K."/>
            <person name="Balestrini R."/>
            <person name="Da Silva C."/>
            <person name="Montanini B."/>
            <person name="Hainaut M."/>
            <person name="Levati E."/>
            <person name="Barry K.W."/>
            <person name="Belfiori B."/>
            <person name="Cichocki N."/>
            <person name="Clum A."/>
            <person name="Dockter R.B."/>
            <person name="Fauchery L."/>
            <person name="Guy J."/>
            <person name="Iotti M."/>
            <person name="Le Tacon F."/>
            <person name="Lindquist E.A."/>
            <person name="Lipzen A."/>
            <person name="Malagnac F."/>
            <person name="Mello A."/>
            <person name="Molinier V."/>
            <person name="Miyauchi S."/>
            <person name="Poulain J."/>
            <person name="Riccioni C."/>
            <person name="Rubini A."/>
            <person name="Sitrit Y."/>
            <person name="Splivallo R."/>
            <person name="Traeger S."/>
            <person name="Wang M."/>
            <person name="Zifcakova L."/>
            <person name="Wipf D."/>
            <person name="Zambonelli A."/>
            <person name="Paolocci F."/>
            <person name="Nowrousian M."/>
            <person name="Ottonello S."/>
            <person name="Baldrian P."/>
            <person name="Spatafora J.W."/>
            <person name="Henrissat B."/>
            <person name="Nagy L.G."/>
            <person name="Aury J.M."/>
            <person name="Wincker P."/>
            <person name="Grigoriev I.V."/>
            <person name="Bonfante P."/>
            <person name="Martin F.M."/>
        </authorList>
    </citation>
    <scope>NUCLEOTIDE SEQUENCE [LARGE SCALE GENOMIC DNA]</scope>
    <source>
        <strain evidence="2 3">RN42</strain>
    </source>
</reference>
<feature type="coiled-coil region" evidence="1">
    <location>
        <begin position="79"/>
        <end position="106"/>
    </location>
</feature>
<organism evidence="2 3">
    <name type="scientific">Ascobolus immersus RN42</name>
    <dbReference type="NCBI Taxonomy" id="1160509"/>
    <lineage>
        <taxon>Eukaryota</taxon>
        <taxon>Fungi</taxon>
        <taxon>Dikarya</taxon>
        <taxon>Ascomycota</taxon>
        <taxon>Pezizomycotina</taxon>
        <taxon>Pezizomycetes</taxon>
        <taxon>Pezizales</taxon>
        <taxon>Ascobolaceae</taxon>
        <taxon>Ascobolus</taxon>
    </lineage>
</organism>
<evidence type="ECO:0000313" key="2">
    <source>
        <dbReference type="EMBL" id="RPA78609.1"/>
    </source>
</evidence>
<proteinExistence type="predicted"/>
<keyword evidence="3" id="KW-1185">Reference proteome</keyword>
<dbReference type="AlphaFoldDB" id="A0A3N4HY27"/>
<name>A0A3N4HY27_ASCIM</name>
<evidence type="ECO:0000256" key="1">
    <source>
        <dbReference type="SAM" id="Coils"/>
    </source>
</evidence>
<keyword evidence="1" id="KW-0175">Coiled coil</keyword>
<evidence type="ECO:0000313" key="3">
    <source>
        <dbReference type="Proteomes" id="UP000275078"/>
    </source>
</evidence>
<dbReference type="EMBL" id="ML119709">
    <property type="protein sequence ID" value="RPA78609.1"/>
    <property type="molecule type" value="Genomic_DNA"/>
</dbReference>
<accession>A0A3N4HY27</accession>
<dbReference type="Proteomes" id="UP000275078">
    <property type="component" value="Unassembled WGS sequence"/>
</dbReference>
<gene>
    <name evidence="2" type="ORF">BJ508DRAFT_416477</name>
</gene>
<dbReference type="STRING" id="1160509.A0A3N4HY27"/>
<dbReference type="PANTHER" id="PTHR37849">
    <property type="entry name" value="YALI0E11605P"/>
    <property type="match status" value="1"/>
</dbReference>
<protein>
    <submittedName>
        <fullName evidence="2">Uncharacterized protein</fullName>
    </submittedName>
</protein>
<dbReference type="PANTHER" id="PTHR37849:SF1">
    <property type="entry name" value="YALI0E11605P"/>
    <property type="match status" value="1"/>
</dbReference>